<keyword evidence="2 8" id="KW-0963">Cytoplasm</keyword>
<protein>
    <recommendedName>
        <fullName evidence="8">Methylated-DNA--protein-cysteine methyltransferase</fullName>
        <ecNumber evidence="8">2.1.1.63</ecNumber>
    </recommendedName>
    <alternativeName>
        <fullName evidence="8">6-O-methylguanine-DNA methyltransferase</fullName>
        <shortName evidence="8">MGMT</shortName>
    </alternativeName>
    <alternativeName>
        <fullName evidence="8">O-6-methylguanine-DNA-alkyltransferase</fullName>
    </alternativeName>
</protein>
<evidence type="ECO:0000256" key="3">
    <source>
        <dbReference type="ARBA" id="ARBA00022603"/>
    </source>
</evidence>
<comment type="catalytic activity">
    <reaction evidence="7 8">
        <text>a 6-O-methyl-2'-deoxyguanosine in DNA + L-cysteinyl-[protein] = S-methyl-L-cysteinyl-[protein] + a 2'-deoxyguanosine in DNA</text>
        <dbReference type="Rhea" id="RHEA:24000"/>
        <dbReference type="Rhea" id="RHEA-COMP:10131"/>
        <dbReference type="Rhea" id="RHEA-COMP:10132"/>
        <dbReference type="Rhea" id="RHEA-COMP:11367"/>
        <dbReference type="Rhea" id="RHEA-COMP:11368"/>
        <dbReference type="ChEBI" id="CHEBI:29950"/>
        <dbReference type="ChEBI" id="CHEBI:82612"/>
        <dbReference type="ChEBI" id="CHEBI:85445"/>
        <dbReference type="ChEBI" id="CHEBI:85448"/>
        <dbReference type="EC" id="2.1.1.63"/>
    </reaction>
</comment>
<dbReference type="InterPro" id="IPR014048">
    <property type="entry name" value="MethylDNA_cys_MeTrfase_DNA-bd"/>
</dbReference>
<dbReference type="Gene3D" id="3.30.160.70">
    <property type="entry name" value="Methylated DNA-protein cysteine methyltransferase domain"/>
    <property type="match status" value="1"/>
</dbReference>
<accession>A0ABN2SGF2</accession>
<evidence type="ECO:0000256" key="6">
    <source>
        <dbReference type="ARBA" id="ARBA00023204"/>
    </source>
</evidence>
<dbReference type="PANTHER" id="PTHR10815:SF5">
    <property type="entry name" value="METHYLATED-DNA--PROTEIN-CYSTEINE METHYLTRANSFERASE"/>
    <property type="match status" value="1"/>
</dbReference>
<dbReference type="EC" id="2.1.1.63" evidence="8"/>
<evidence type="ECO:0000256" key="7">
    <source>
        <dbReference type="ARBA" id="ARBA00049348"/>
    </source>
</evidence>
<evidence type="ECO:0000313" key="11">
    <source>
        <dbReference type="EMBL" id="GAA1986278.1"/>
    </source>
</evidence>
<dbReference type="Proteomes" id="UP001501116">
    <property type="component" value="Unassembled WGS sequence"/>
</dbReference>
<dbReference type="InterPro" id="IPR008332">
    <property type="entry name" value="MethylG_MeTrfase_N"/>
</dbReference>
<gene>
    <name evidence="11" type="ORF">GCM10009754_75150</name>
</gene>
<evidence type="ECO:0000256" key="4">
    <source>
        <dbReference type="ARBA" id="ARBA00022679"/>
    </source>
</evidence>
<keyword evidence="4 8" id="KW-0808">Transferase</keyword>
<comment type="similarity">
    <text evidence="8">Belongs to the MGMT family.</text>
</comment>
<dbReference type="InterPro" id="IPR036388">
    <property type="entry name" value="WH-like_DNA-bd_sf"/>
</dbReference>
<keyword evidence="5 8" id="KW-0227">DNA damage</keyword>
<dbReference type="PROSITE" id="PS00374">
    <property type="entry name" value="MGMT"/>
    <property type="match status" value="1"/>
</dbReference>
<feature type="domain" description="Methylated-DNA-[protein]-cysteine S-methyltransferase DNA binding" evidence="9">
    <location>
        <begin position="85"/>
        <end position="164"/>
    </location>
</feature>
<sequence>MKTVQAARTYAVVPSPCGDLTLVATEGVLSGLYMVRQRHRPAQERFGERVDPAEAPFGAVSAQLAEYFAGTRRHFDLPMRFHGTEFQSRVWTALCDIPYGETISYGQLADRLGRPTASRAVGLANGKNPIGLIVPCHRVLGSTGSLTGYGGGLDLKRSLLAFERDGGLFTPRLVAAGQAEAGQVG</sequence>
<proteinExistence type="inferred from homology"/>
<keyword evidence="3 8" id="KW-0489">Methyltransferase</keyword>
<feature type="domain" description="Methylguanine DNA methyltransferase ribonuclease-like" evidence="10">
    <location>
        <begin position="10"/>
        <end position="80"/>
    </location>
</feature>
<evidence type="ECO:0000259" key="9">
    <source>
        <dbReference type="Pfam" id="PF01035"/>
    </source>
</evidence>
<dbReference type="Pfam" id="PF02870">
    <property type="entry name" value="Methyltransf_1N"/>
    <property type="match status" value="1"/>
</dbReference>
<dbReference type="PANTHER" id="PTHR10815">
    <property type="entry name" value="METHYLATED-DNA--PROTEIN-CYSTEINE METHYLTRANSFERASE"/>
    <property type="match status" value="1"/>
</dbReference>
<dbReference type="InterPro" id="IPR001497">
    <property type="entry name" value="MethylDNA_cys_MeTrfase_AS"/>
</dbReference>
<evidence type="ECO:0000313" key="12">
    <source>
        <dbReference type="Proteomes" id="UP001501116"/>
    </source>
</evidence>
<reference evidence="11 12" key="1">
    <citation type="journal article" date="2019" name="Int. J. Syst. Evol. Microbiol.">
        <title>The Global Catalogue of Microorganisms (GCM) 10K type strain sequencing project: providing services to taxonomists for standard genome sequencing and annotation.</title>
        <authorList>
            <consortium name="The Broad Institute Genomics Platform"/>
            <consortium name="The Broad Institute Genome Sequencing Center for Infectious Disease"/>
            <person name="Wu L."/>
            <person name="Ma J."/>
        </authorList>
    </citation>
    <scope>NUCLEOTIDE SEQUENCE [LARGE SCALE GENOMIC DNA]</scope>
    <source>
        <strain evidence="11 12">JCM 14545</strain>
    </source>
</reference>
<dbReference type="EMBL" id="BAAANN010000043">
    <property type="protein sequence ID" value="GAA1986278.1"/>
    <property type="molecule type" value="Genomic_DNA"/>
</dbReference>
<evidence type="ECO:0000256" key="1">
    <source>
        <dbReference type="ARBA" id="ARBA00001286"/>
    </source>
</evidence>
<dbReference type="Gene3D" id="1.10.10.10">
    <property type="entry name" value="Winged helix-like DNA-binding domain superfamily/Winged helix DNA-binding domain"/>
    <property type="match status" value="1"/>
</dbReference>
<dbReference type="CDD" id="cd06445">
    <property type="entry name" value="ATase"/>
    <property type="match status" value="1"/>
</dbReference>
<comment type="catalytic activity">
    <reaction evidence="1 8">
        <text>a 4-O-methyl-thymidine in DNA + L-cysteinyl-[protein] = a thymidine in DNA + S-methyl-L-cysteinyl-[protein]</text>
        <dbReference type="Rhea" id="RHEA:53428"/>
        <dbReference type="Rhea" id="RHEA-COMP:10131"/>
        <dbReference type="Rhea" id="RHEA-COMP:10132"/>
        <dbReference type="Rhea" id="RHEA-COMP:13555"/>
        <dbReference type="Rhea" id="RHEA-COMP:13556"/>
        <dbReference type="ChEBI" id="CHEBI:29950"/>
        <dbReference type="ChEBI" id="CHEBI:82612"/>
        <dbReference type="ChEBI" id="CHEBI:137386"/>
        <dbReference type="ChEBI" id="CHEBI:137387"/>
        <dbReference type="EC" id="2.1.1.63"/>
    </reaction>
</comment>
<evidence type="ECO:0000259" key="10">
    <source>
        <dbReference type="Pfam" id="PF02870"/>
    </source>
</evidence>
<comment type="function">
    <text evidence="8">Involved in the cellular defense against the biological effects of O6-methylguanine (O6-MeG) and O4-methylthymine (O4-MeT) in DNA. Repairs the methylated nucleobase in DNA by stoichiometrically transferring the methyl group to a cysteine residue in the enzyme. This is a suicide reaction: the enzyme is irreversibly inactivated.</text>
</comment>
<comment type="miscellaneous">
    <text evidence="8">This enzyme catalyzes only one turnover and therefore is not strictly catalytic. According to one definition, an enzyme is a biocatalyst that acts repeatedly and over many reaction cycles.</text>
</comment>
<comment type="caution">
    <text evidence="11">The sequence shown here is derived from an EMBL/GenBank/DDBJ whole genome shotgun (WGS) entry which is preliminary data.</text>
</comment>
<name>A0ABN2SGF2_9PSEU</name>
<keyword evidence="6 8" id="KW-0234">DNA repair</keyword>
<evidence type="ECO:0000256" key="8">
    <source>
        <dbReference type="HAMAP-Rule" id="MF_00772"/>
    </source>
</evidence>
<dbReference type="NCBIfam" id="TIGR00589">
    <property type="entry name" value="ogt"/>
    <property type="match status" value="1"/>
</dbReference>
<keyword evidence="12" id="KW-1185">Reference proteome</keyword>
<evidence type="ECO:0000256" key="2">
    <source>
        <dbReference type="ARBA" id="ARBA00022490"/>
    </source>
</evidence>
<evidence type="ECO:0000256" key="5">
    <source>
        <dbReference type="ARBA" id="ARBA00022763"/>
    </source>
</evidence>
<dbReference type="HAMAP" id="MF_00772">
    <property type="entry name" value="OGT"/>
    <property type="match status" value="1"/>
</dbReference>
<comment type="subcellular location">
    <subcellularLocation>
        <location evidence="8">Cytoplasm</location>
    </subcellularLocation>
</comment>
<feature type="active site" description="Nucleophile; methyl group acceptor" evidence="8">
    <location>
        <position position="136"/>
    </location>
</feature>
<dbReference type="SUPFAM" id="SSF46767">
    <property type="entry name" value="Methylated DNA-protein cysteine methyltransferase, C-terminal domain"/>
    <property type="match status" value="1"/>
</dbReference>
<dbReference type="InterPro" id="IPR036217">
    <property type="entry name" value="MethylDNA_cys_MeTrfase_DNAb"/>
</dbReference>
<dbReference type="SUPFAM" id="SSF53155">
    <property type="entry name" value="Methylated DNA-protein cysteine methyltransferase domain"/>
    <property type="match status" value="1"/>
</dbReference>
<organism evidence="11 12">
    <name type="scientific">Amycolatopsis minnesotensis</name>
    <dbReference type="NCBI Taxonomy" id="337894"/>
    <lineage>
        <taxon>Bacteria</taxon>
        <taxon>Bacillati</taxon>
        <taxon>Actinomycetota</taxon>
        <taxon>Actinomycetes</taxon>
        <taxon>Pseudonocardiales</taxon>
        <taxon>Pseudonocardiaceae</taxon>
        <taxon>Amycolatopsis</taxon>
    </lineage>
</organism>
<dbReference type="InterPro" id="IPR023546">
    <property type="entry name" value="MGMT"/>
</dbReference>
<dbReference type="RefSeq" id="WP_344429923.1">
    <property type="nucleotide sequence ID" value="NZ_BAAANN010000043.1"/>
</dbReference>
<dbReference type="Pfam" id="PF01035">
    <property type="entry name" value="DNA_binding_1"/>
    <property type="match status" value="1"/>
</dbReference>
<dbReference type="InterPro" id="IPR036631">
    <property type="entry name" value="MGMT_N_sf"/>
</dbReference>